<evidence type="ECO:0000313" key="2">
    <source>
        <dbReference type="EMBL" id="GAB1318351.1"/>
    </source>
</evidence>
<feature type="compositionally biased region" description="Basic and acidic residues" evidence="1">
    <location>
        <begin position="48"/>
        <end position="65"/>
    </location>
</feature>
<reference evidence="2 3" key="1">
    <citation type="submission" date="2024-09" db="EMBL/GenBank/DDBJ databases">
        <title>Itraconazole resistance in Madurella fahalii resulting from another homologue of gene encoding cytochrome P450 14-alpha sterol demethylase (CYP51).</title>
        <authorList>
            <person name="Yoshioka I."/>
            <person name="Fahal A.H."/>
            <person name="Kaneko S."/>
            <person name="Yaguchi T."/>
        </authorList>
    </citation>
    <scope>NUCLEOTIDE SEQUENCE [LARGE SCALE GENOMIC DNA]</scope>
    <source>
        <strain evidence="2 3">IFM 68171</strain>
    </source>
</reference>
<accession>A0ABQ0GKV4</accession>
<protein>
    <submittedName>
        <fullName evidence="2">Uncharacterized protein</fullName>
    </submittedName>
</protein>
<keyword evidence="3" id="KW-1185">Reference proteome</keyword>
<dbReference type="EMBL" id="BAAFSV010000005">
    <property type="protein sequence ID" value="GAB1318351.1"/>
    <property type="molecule type" value="Genomic_DNA"/>
</dbReference>
<proteinExistence type="predicted"/>
<dbReference type="GeneID" id="98179304"/>
<gene>
    <name evidence="2" type="ORF">MFIFM68171_08561</name>
</gene>
<dbReference type="RefSeq" id="XP_070920082.1">
    <property type="nucleotide sequence ID" value="XM_071063981.1"/>
</dbReference>
<dbReference type="Proteomes" id="UP001628179">
    <property type="component" value="Unassembled WGS sequence"/>
</dbReference>
<evidence type="ECO:0000256" key="1">
    <source>
        <dbReference type="SAM" id="MobiDB-lite"/>
    </source>
</evidence>
<comment type="caution">
    <text evidence="2">The sequence shown here is derived from an EMBL/GenBank/DDBJ whole genome shotgun (WGS) entry which is preliminary data.</text>
</comment>
<organism evidence="2 3">
    <name type="scientific">Madurella fahalii</name>
    <dbReference type="NCBI Taxonomy" id="1157608"/>
    <lineage>
        <taxon>Eukaryota</taxon>
        <taxon>Fungi</taxon>
        <taxon>Dikarya</taxon>
        <taxon>Ascomycota</taxon>
        <taxon>Pezizomycotina</taxon>
        <taxon>Sordariomycetes</taxon>
        <taxon>Sordariomycetidae</taxon>
        <taxon>Sordariales</taxon>
        <taxon>Sordariales incertae sedis</taxon>
        <taxon>Madurella</taxon>
    </lineage>
</organism>
<evidence type="ECO:0000313" key="3">
    <source>
        <dbReference type="Proteomes" id="UP001628179"/>
    </source>
</evidence>
<feature type="region of interest" description="Disordered" evidence="1">
    <location>
        <begin position="46"/>
        <end position="65"/>
    </location>
</feature>
<name>A0ABQ0GKV4_9PEZI</name>
<sequence>MRRKVVDSVKFCLWQDSKWIKQWEPHFSRQLDAVLRLLEQVETMTEQETERRDGEVGRRPLELDPRKKQADFDPQIRHLEINYRTERQLQPIYQASTNITNKSRPGLLAKDDRLKTQASQPLLALAEVTRRIRDELTRMLRRKDRKPDASMAHASDNDARATAIISPSINFDTIRTRENAIVETFTLAYS</sequence>